<dbReference type="RefSeq" id="XP_025362170.1">
    <property type="nucleotide sequence ID" value="XM_025503785.1"/>
</dbReference>
<protein>
    <submittedName>
        <fullName evidence="2">Uncharacterized protein</fullName>
    </submittedName>
</protein>
<feature type="region of interest" description="Disordered" evidence="1">
    <location>
        <begin position="1"/>
        <end position="38"/>
    </location>
</feature>
<reference evidence="2 3" key="1">
    <citation type="journal article" date="2018" name="Mol. Biol. Evol.">
        <title>Broad Genomic Sampling Reveals a Smut Pathogenic Ancestry of the Fungal Clade Ustilaginomycotina.</title>
        <authorList>
            <person name="Kijpornyongpan T."/>
            <person name="Mondo S.J."/>
            <person name="Barry K."/>
            <person name="Sandor L."/>
            <person name="Lee J."/>
            <person name="Lipzen A."/>
            <person name="Pangilinan J."/>
            <person name="LaButti K."/>
            <person name="Hainaut M."/>
            <person name="Henrissat B."/>
            <person name="Grigoriev I.V."/>
            <person name="Spatafora J.W."/>
            <person name="Aime M.C."/>
        </authorList>
    </citation>
    <scope>NUCLEOTIDE SEQUENCE [LARGE SCALE GENOMIC DNA]</scope>
    <source>
        <strain evidence="2 3">MCA 5214</strain>
    </source>
</reference>
<dbReference type="Proteomes" id="UP000245884">
    <property type="component" value="Unassembled WGS sequence"/>
</dbReference>
<evidence type="ECO:0000313" key="2">
    <source>
        <dbReference type="EMBL" id="PWN27558.1"/>
    </source>
</evidence>
<name>A0A316US07_9BASI</name>
<gene>
    <name evidence="2" type="ORF">BDZ90DRAFT_182178</name>
</gene>
<evidence type="ECO:0000256" key="1">
    <source>
        <dbReference type="SAM" id="MobiDB-lite"/>
    </source>
</evidence>
<keyword evidence="3" id="KW-1185">Reference proteome</keyword>
<evidence type="ECO:0000313" key="3">
    <source>
        <dbReference type="Proteomes" id="UP000245884"/>
    </source>
</evidence>
<dbReference type="EMBL" id="KZ819668">
    <property type="protein sequence ID" value="PWN27558.1"/>
    <property type="molecule type" value="Genomic_DNA"/>
</dbReference>
<sequence length="222" mass="24566">AAARRHGITLVPSAHEKRHHAERRGSRRPHAALRPRRATRPPCLSGVYALDAGPPFFTSSTTISAKHHRIMQLLLILALLARTARAGIFICTWRPWTDSPENHGYGNFCVAHARRIDETHVEWHCEDRDIGRDVVVADLGYINLNRGILRFRAGCPPGNGTSWGRLEPGGCYSEDQAVCIGLNGAENGDKADCYYVASSDDCTWPEVFSADNAPQTVEIWGQ</sequence>
<dbReference type="GeneID" id="37025608"/>
<feature type="non-terminal residue" evidence="2">
    <location>
        <position position="1"/>
    </location>
</feature>
<accession>A0A316US07</accession>
<dbReference type="AlphaFoldDB" id="A0A316US07"/>
<proteinExistence type="predicted"/>
<feature type="compositionally biased region" description="Basic residues" evidence="1">
    <location>
        <begin position="16"/>
        <end position="38"/>
    </location>
</feature>
<organism evidence="2 3">
    <name type="scientific">Jaminaea rosea</name>
    <dbReference type="NCBI Taxonomy" id="1569628"/>
    <lineage>
        <taxon>Eukaryota</taxon>
        <taxon>Fungi</taxon>
        <taxon>Dikarya</taxon>
        <taxon>Basidiomycota</taxon>
        <taxon>Ustilaginomycotina</taxon>
        <taxon>Exobasidiomycetes</taxon>
        <taxon>Microstromatales</taxon>
        <taxon>Microstromatales incertae sedis</taxon>
        <taxon>Jaminaea</taxon>
    </lineage>
</organism>